<keyword evidence="2" id="KW-0175">Coiled coil</keyword>
<evidence type="ECO:0000313" key="5">
    <source>
        <dbReference type="Proteomes" id="UP001314635"/>
    </source>
</evidence>
<organism evidence="4 5">
    <name type="scientific">Bradyrhizobium denitrificans</name>
    <dbReference type="NCBI Taxonomy" id="2734912"/>
    <lineage>
        <taxon>Bacteria</taxon>
        <taxon>Pseudomonadati</taxon>
        <taxon>Pseudomonadota</taxon>
        <taxon>Alphaproteobacteria</taxon>
        <taxon>Hyphomicrobiales</taxon>
        <taxon>Nitrobacteraceae</taxon>
        <taxon>Bradyrhizobium</taxon>
    </lineage>
</organism>
<feature type="domain" description="GGDEF" evidence="3">
    <location>
        <begin position="207"/>
        <end position="342"/>
    </location>
</feature>
<dbReference type="PANTHER" id="PTHR45138:SF2">
    <property type="entry name" value="DIGUANYLATE CYCLASE VDCA"/>
    <property type="match status" value="1"/>
</dbReference>
<dbReference type="Pfam" id="PF00990">
    <property type="entry name" value="GGDEF"/>
    <property type="match status" value="1"/>
</dbReference>
<feature type="coiled-coil region" evidence="2">
    <location>
        <begin position="135"/>
        <end position="176"/>
    </location>
</feature>
<dbReference type="SUPFAM" id="SSF55073">
    <property type="entry name" value="Nucleotide cyclase"/>
    <property type="match status" value="1"/>
</dbReference>
<name>A0ABS5GJJ1_9BRAD</name>
<dbReference type="InterPro" id="IPR000160">
    <property type="entry name" value="GGDEF_dom"/>
</dbReference>
<evidence type="ECO:0000256" key="2">
    <source>
        <dbReference type="SAM" id="Coils"/>
    </source>
</evidence>
<evidence type="ECO:0000259" key="3">
    <source>
        <dbReference type="PROSITE" id="PS50887"/>
    </source>
</evidence>
<evidence type="ECO:0000256" key="1">
    <source>
        <dbReference type="ARBA" id="ARBA00012528"/>
    </source>
</evidence>
<protein>
    <recommendedName>
        <fullName evidence="1">diguanylate cyclase</fullName>
        <ecNumber evidence="1">2.7.7.65</ecNumber>
    </recommendedName>
</protein>
<comment type="caution">
    <text evidence="4">The sequence shown here is derived from an EMBL/GenBank/DDBJ whole genome shotgun (WGS) entry which is preliminary data.</text>
</comment>
<dbReference type="InterPro" id="IPR050469">
    <property type="entry name" value="Diguanylate_Cyclase"/>
</dbReference>
<sequence length="342" mass="37169">MLSLDDLEPDHATSVSKHALQLMAELEVPATPPNFTVWFAYVLGRSAALRKTIDILRSNDRKFDKALNRELYNTFLKSTGSVGEVAQTISGELDAILVNVRNDVAGAIADSAAHSEELMEVGRTLRTANDPQLALKRLADELTRATERASALEAKLVEASGELGDLRKSLEQAELRSRTDALTGLANRGAMESFLRTAQINAMESGDSLSVFLIDVDHFKKFNDTYGHQLGDQVLRLVAKCLQEGIRDGDLAARYGGEELIGILPGAPLTITQEIAERVRTRIASANVKKRATGELIGQVTISAGVAQFKPGESFEALIERCDQALYRAKQSGRNCTIGSDD</sequence>
<dbReference type="CDD" id="cd01949">
    <property type="entry name" value="GGDEF"/>
    <property type="match status" value="1"/>
</dbReference>
<proteinExistence type="predicted"/>
<dbReference type="PROSITE" id="PS50887">
    <property type="entry name" value="GGDEF"/>
    <property type="match status" value="1"/>
</dbReference>
<dbReference type="SMART" id="SM00267">
    <property type="entry name" value="GGDEF"/>
    <property type="match status" value="1"/>
</dbReference>
<dbReference type="InterPro" id="IPR043128">
    <property type="entry name" value="Rev_trsase/Diguanyl_cyclase"/>
</dbReference>
<evidence type="ECO:0000313" key="4">
    <source>
        <dbReference type="EMBL" id="MBR1141499.1"/>
    </source>
</evidence>
<accession>A0ABS5GJJ1</accession>
<dbReference type="EMBL" id="JAFCLK010000069">
    <property type="protein sequence ID" value="MBR1141499.1"/>
    <property type="molecule type" value="Genomic_DNA"/>
</dbReference>
<gene>
    <name evidence="4" type="ORF">JQ619_37710</name>
</gene>
<dbReference type="EC" id="2.7.7.65" evidence="1"/>
<keyword evidence="5" id="KW-1185">Reference proteome</keyword>
<dbReference type="InterPro" id="IPR029787">
    <property type="entry name" value="Nucleotide_cyclase"/>
</dbReference>
<dbReference type="Proteomes" id="UP001314635">
    <property type="component" value="Unassembled WGS sequence"/>
</dbReference>
<reference evidence="5" key="1">
    <citation type="journal article" date="2021" name="ISME J.">
        <title>Evolutionary origin and ecological implication of a unique nif island in free-living Bradyrhizobium lineages.</title>
        <authorList>
            <person name="Tao J."/>
        </authorList>
    </citation>
    <scope>NUCLEOTIDE SEQUENCE [LARGE SCALE GENOMIC DNA]</scope>
    <source>
        <strain evidence="5">SZCCT0094</strain>
    </source>
</reference>
<dbReference type="RefSeq" id="WP_172243872.1">
    <property type="nucleotide sequence ID" value="NZ_JABFDP010000057.1"/>
</dbReference>
<dbReference type="NCBIfam" id="TIGR00254">
    <property type="entry name" value="GGDEF"/>
    <property type="match status" value="1"/>
</dbReference>
<dbReference type="Gene3D" id="3.30.70.270">
    <property type="match status" value="1"/>
</dbReference>
<dbReference type="PANTHER" id="PTHR45138">
    <property type="entry name" value="REGULATORY COMPONENTS OF SENSORY TRANSDUCTION SYSTEM"/>
    <property type="match status" value="1"/>
</dbReference>